<reference evidence="3" key="1">
    <citation type="submission" date="2023-07" db="EMBL/GenBank/DDBJ databases">
        <title>Novel species in the genus Lipingzhangella isolated from Sambhar Salt Lake.</title>
        <authorList>
            <person name="Jiya N."/>
            <person name="Kajale S."/>
            <person name="Sharma A."/>
        </authorList>
    </citation>
    <scope>NUCLEOTIDE SEQUENCE [LARGE SCALE GENOMIC DNA]</scope>
    <source>
        <strain evidence="3">LS1_29</strain>
    </source>
</reference>
<comment type="caution">
    <text evidence="2">The sequence shown here is derived from an EMBL/GenBank/DDBJ whole genome shotgun (WGS) entry which is preliminary data.</text>
</comment>
<dbReference type="Proteomes" id="UP001250214">
    <property type="component" value="Unassembled WGS sequence"/>
</dbReference>
<sequence>MASETATAPVLGEQPDRVQLDEGVPTSVEGTDGTAMVQVSDYGDGPEPSVTFLVEEDGQSGEHTLTLGESMRVAGHDWRLSEIGVSDDPEQPGSATLLRDFDETTGTDVDDAHAEENHAGSGHGTDDTEN</sequence>
<dbReference type="Pfam" id="PF19944">
    <property type="entry name" value="DUF6406"/>
    <property type="match status" value="1"/>
</dbReference>
<proteinExistence type="predicted"/>
<evidence type="ECO:0000313" key="2">
    <source>
        <dbReference type="EMBL" id="MDS1271253.1"/>
    </source>
</evidence>
<protein>
    <submittedName>
        <fullName evidence="2">DUF6406 domain-containing protein</fullName>
    </submittedName>
</protein>
<organism evidence="2 3">
    <name type="scientific">Lipingzhangella rawalii</name>
    <dbReference type="NCBI Taxonomy" id="2055835"/>
    <lineage>
        <taxon>Bacteria</taxon>
        <taxon>Bacillati</taxon>
        <taxon>Actinomycetota</taxon>
        <taxon>Actinomycetes</taxon>
        <taxon>Streptosporangiales</taxon>
        <taxon>Nocardiopsidaceae</taxon>
        <taxon>Lipingzhangella</taxon>
    </lineage>
</organism>
<evidence type="ECO:0000313" key="3">
    <source>
        <dbReference type="Proteomes" id="UP001250214"/>
    </source>
</evidence>
<dbReference type="RefSeq" id="WP_310912783.1">
    <property type="nucleotide sequence ID" value="NZ_JAVLVT010000005.1"/>
</dbReference>
<accession>A0ABU2H7H1</accession>
<gene>
    <name evidence="2" type="ORF">RIF23_13200</name>
</gene>
<name>A0ABU2H7H1_9ACTN</name>
<feature type="region of interest" description="Disordered" evidence="1">
    <location>
        <begin position="83"/>
        <end position="130"/>
    </location>
</feature>
<keyword evidence="3" id="KW-1185">Reference proteome</keyword>
<evidence type="ECO:0000256" key="1">
    <source>
        <dbReference type="SAM" id="MobiDB-lite"/>
    </source>
</evidence>
<dbReference type="InterPro" id="IPR045642">
    <property type="entry name" value="DUF6406"/>
</dbReference>
<feature type="region of interest" description="Disordered" evidence="1">
    <location>
        <begin position="1"/>
        <end position="33"/>
    </location>
</feature>
<dbReference type="EMBL" id="JAVLVT010000005">
    <property type="protein sequence ID" value="MDS1271253.1"/>
    <property type="molecule type" value="Genomic_DNA"/>
</dbReference>